<evidence type="ECO:0000313" key="2">
    <source>
        <dbReference type="EMBL" id="PEK22514.1"/>
    </source>
</evidence>
<evidence type="ECO:0000259" key="1">
    <source>
        <dbReference type="Pfam" id="PF03050"/>
    </source>
</evidence>
<name>A0AB73RBN3_9BACI</name>
<dbReference type="PANTHER" id="PTHR33678">
    <property type="entry name" value="BLL1576 PROTEIN"/>
    <property type="match status" value="1"/>
</dbReference>
<proteinExistence type="predicted"/>
<dbReference type="PANTHER" id="PTHR33678:SF1">
    <property type="entry name" value="BLL1576 PROTEIN"/>
    <property type="match status" value="1"/>
</dbReference>
<sequence length="119" mass="14016">MIAYETRYDNLLSKGYEENIQTKGKYAKESEKTLLNRLTKYKSNHLLFLRDFKIAYNNNLSERDLRKCKLKQKVSGCFRKQSGNELYCTVMSFVETCKRKQLSILESIEKAFTGRPVQL</sequence>
<feature type="domain" description="Transposase IS66 central" evidence="1">
    <location>
        <begin position="5"/>
        <end position="84"/>
    </location>
</feature>
<comment type="caution">
    <text evidence="2">The sequence shown here is derived from an EMBL/GenBank/DDBJ whole genome shotgun (WGS) entry which is preliminary data.</text>
</comment>
<organism evidence="2 3">
    <name type="scientific">Bacillus wiedmannii</name>
    <dbReference type="NCBI Taxonomy" id="1890302"/>
    <lineage>
        <taxon>Bacteria</taxon>
        <taxon>Bacillati</taxon>
        <taxon>Bacillota</taxon>
        <taxon>Bacilli</taxon>
        <taxon>Bacillales</taxon>
        <taxon>Bacillaceae</taxon>
        <taxon>Bacillus</taxon>
        <taxon>Bacillus cereus group</taxon>
    </lineage>
</organism>
<dbReference type="AlphaFoldDB" id="A0AB73RBN3"/>
<dbReference type="InterPro" id="IPR004291">
    <property type="entry name" value="Transposase_IS66_central"/>
</dbReference>
<dbReference type="InterPro" id="IPR052344">
    <property type="entry name" value="Transposase-related"/>
</dbReference>
<dbReference type="Proteomes" id="UP000220435">
    <property type="component" value="Unassembled WGS sequence"/>
</dbReference>
<gene>
    <name evidence="2" type="ORF">CN694_20490</name>
</gene>
<accession>A0AB73RBN3</accession>
<dbReference type="EMBL" id="NUFG01000015">
    <property type="protein sequence ID" value="PEK22514.1"/>
    <property type="molecule type" value="Genomic_DNA"/>
</dbReference>
<protein>
    <recommendedName>
        <fullName evidence="1">Transposase IS66 central domain-containing protein</fullName>
    </recommendedName>
</protein>
<dbReference type="RefSeq" id="WP_080469743.1">
    <property type="nucleotide sequence ID" value="NZ_LXFR01000033.1"/>
</dbReference>
<evidence type="ECO:0000313" key="3">
    <source>
        <dbReference type="Proteomes" id="UP000220435"/>
    </source>
</evidence>
<dbReference type="Pfam" id="PF03050">
    <property type="entry name" value="DDE_Tnp_IS66"/>
    <property type="match status" value="1"/>
</dbReference>
<reference evidence="2 3" key="1">
    <citation type="submission" date="2017-09" db="EMBL/GenBank/DDBJ databases">
        <title>Large-scale bioinformatics analysis of Bacillus genomes uncovers conserved roles of natural products in bacterial physiology.</title>
        <authorList>
            <consortium name="Agbiome Team Llc"/>
            <person name="Bleich R.M."/>
            <person name="Kirk G.J."/>
            <person name="Santa Maria K.C."/>
            <person name="Allen S.E."/>
            <person name="Farag S."/>
            <person name="Shank E.A."/>
            <person name="Bowers A."/>
        </authorList>
    </citation>
    <scope>NUCLEOTIDE SEQUENCE [LARGE SCALE GENOMIC DNA]</scope>
    <source>
        <strain evidence="2 3">AFS000414</strain>
    </source>
</reference>